<dbReference type="Gene3D" id="1.10.260.40">
    <property type="entry name" value="lambda repressor-like DNA-binding domains"/>
    <property type="match status" value="1"/>
</dbReference>
<comment type="caution">
    <text evidence="5">The sequence shown here is derived from an EMBL/GenBank/DDBJ whole genome shotgun (WGS) entry which is preliminary data.</text>
</comment>
<sequence>MKKVTIMDIAKEVNVSKTTVSMVLNNKPINVSDETRKKILKAASEMNYIPNTVARSLSTNRTNTIGIILPDIENPFFAMMAKTIEDTAEKLNYNIILCNSYNNTDKEEKYVKLLISKLVDGVIFAAGGNSERNLNILKSNKVPFVLVDRYVESINEYSGVFSKNIEGIKQGIEYLYKLNHRNIAFVGGNAKVKVAKLRNESYIETSKSLGLYNENLMIESDFSIEGGIKATEELLSVSKNIDAIFYSSDVMALGGMKYLIRNGYKIPEDISILGFDNINMSALFEPELTTIAQPIYKLGETACELLIKIIENKCENEIIELDTQLIERGSVINLK</sequence>
<evidence type="ECO:0000313" key="5">
    <source>
        <dbReference type="EMBL" id="MBW6409219.1"/>
    </source>
</evidence>
<gene>
    <name evidence="5" type="ORF">KYD98_03870</name>
</gene>
<reference evidence="5 6" key="1">
    <citation type="submission" date="2021-07" db="EMBL/GenBank/DDBJ databases">
        <title>Clostridium weizhouense sp. nov., an anaerobic bacterium isolated from activated sludge of Petroleum wastewater.</title>
        <authorList>
            <person name="Li Q."/>
        </authorList>
    </citation>
    <scope>NUCLEOTIDE SEQUENCE [LARGE SCALE GENOMIC DNA]</scope>
    <source>
        <strain evidence="5 6">YB-6</strain>
    </source>
</reference>
<dbReference type="Pfam" id="PF00356">
    <property type="entry name" value="LacI"/>
    <property type="match status" value="1"/>
</dbReference>
<dbReference type="PROSITE" id="PS50932">
    <property type="entry name" value="HTH_LACI_2"/>
    <property type="match status" value="1"/>
</dbReference>
<proteinExistence type="predicted"/>
<dbReference type="SUPFAM" id="SSF53822">
    <property type="entry name" value="Periplasmic binding protein-like I"/>
    <property type="match status" value="1"/>
</dbReference>
<dbReference type="SMART" id="SM00354">
    <property type="entry name" value="HTH_LACI"/>
    <property type="match status" value="1"/>
</dbReference>
<evidence type="ECO:0000256" key="1">
    <source>
        <dbReference type="ARBA" id="ARBA00023015"/>
    </source>
</evidence>
<dbReference type="Pfam" id="PF00532">
    <property type="entry name" value="Peripla_BP_1"/>
    <property type="match status" value="1"/>
</dbReference>
<keyword evidence="6" id="KW-1185">Reference proteome</keyword>
<evidence type="ECO:0000313" key="6">
    <source>
        <dbReference type="Proteomes" id="UP001519921"/>
    </source>
</evidence>
<protein>
    <submittedName>
        <fullName evidence="5">LacI family transcriptional regulator</fullName>
    </submittedName>
</protein>
<dbReference type="Proteomes" id="UP001519921">
    <property type="component" value="Unassembled WGS sequence"/>
</dbReference>
<feature type="domain" description="HTH lacI-type" evidence="4">
    <location>
        <begin position="4"/>
        <end position="59"/>
    </location>
</feature>
<dbReference type="SUPFAM" id="SSF47413">
    <property type="entry name" value="lambda repressor-like DNA-binding domains"/>
    <property type="match status" value="1"/>
</dbReference>
<dbReference type="CDD" id="cd01392">
    <property type="entry name" value="HTH_LacI"/>
    <property type="match status" value="1"/>
</dbReference>
<dbReference type="InterPro" id="IPR028082">
    <property type="entry name" value="Peripla_BP_I"/>
</dbReference>
<organism evidence="5 6">
    <name type="scientific">Clostridium weizhouense</name>
    <dbReference type="NCBI Taxonomy" id="2859781"/>
    <lineage>
        <taxon>Bacteria</taxon>
        <taxon>Bacillati</taxon>
        <taxon>Bacillota</taxon>
        <taxon>Clostridia</taxon>
        <taxon>Eubacteriales</taxon>
        <taxon>Clostridiaceae</taxon>
        <taxon>Clostridium</taxon>
    </lineage>
</organism>
<dbReference type="InterPro" id="IPR010982">
    <property type="entry name" value="Lambda_DNA-bd_dom_sf"/>
</dbReference>
<dbReference type="RefSeq" id="WP_219778269.1">
    <property type="nucleotide sequence ID" value="NZ_JAHXPT010000002.1"/>
</dbReference>
<evidence type="ECO:0000259" key="4">
    <source>
        <dbReference type="PROSITE" id="PS50932"/>
    </source>
</evidence>
<dbReference type="PANTHER" id="PTHR30146:SF109">
    <property type="entry name" value="HTH-TYPE TRANSCRIPTIONAL REGULATOR GALS"/>
    <property type="match status" value="1"/>
</dbReference>
<evidence type="ECO:0000256" key="3">
    <source>
        <dbReference type="ARBA" id="ARBA00023163"/>
    </source>
</evidence>
<name>A0ABS7AKY3_9CLOT</name>
<dbReference type="PANTHER" id="PTHR30146">
    <property type="entry name" value="LACI-RELATED TRANSCRIPTIONAL REPRESSOR"/>
    <property type="match status" value="1"/>
</dbReference>
<dbReference type="PROSITE" id="PS00356">
    <property type="entry name" value="HTH_LACI_1"/>
    <property type="match status" value="1"/>
</dbReference>
<dbReference type="CDD" id="cd06267">
    <property type="entry name" value="PBP1_LacI_sugar_binding-like"/>
    <property type="match status" value="1"/>
</dbReference>
<evidence type="ECO:0000256" key="2">
    <source>
        <dbReference type="ARBA" id="ARBA00023125"/>
    </source>
</evidence>
<dbReference type="InterPro" id="IPR000843">
    <property type="entry name" value="HTH_LacI"/>
</dbReference>
<dbReference type="Gene3D" id="3.40.50.2300">
    <property type="match status" value="2"/>
</dbReference>
<keyword evidence="2" id="KW-0238">DNA-binding</keyword>
<accession>A0ABS7AKY3</accession>
<keyword evidence="3" id="KW-0804">Transcription</keyword>
<dbReference type="EMBL" id="JAHXPT010000002">
    <property type="protein sequence ID" value="MBW6409219.1"/>
    <property type="molecule type" value="Genomic_DNA"/>
</dbReference>
<keyword evidence="1" id="KW-0805">Transcription regulation</keyword>
<dbReference type="InterPro" id="IPR001761">
    <property type="entry name" value="Peripla_BP/Lac1_sug-bd_dom"/>
</dbReference>